<keyword evidence="1" id="KW-0456">Lyase</keyword>
<dbReference type="InterPro" id="IPR029069">
    <property type="entry name" value="HotDog_dom_sf"/>
</dbReference>
<evidence type="ECO:0000256" key="1">
    <source>
        <dbReference type="ARBA" id="ARBA00023239"/>
    </source>
</evidence>
<dbReference type="EMBL" id="JACEZS010000011">
    <property type="protein sequence ID" value="MBA5606564.1"/>
    <property type="molecule type" value="Genomic_DNA"/>
</dbReference>
<dbReference type="RefSeq" id="WP_182218774.1">
    <property type="nucleotide sequence ID" value="NZ_JACEZS010000011.1"/>
</dbReference>
<name>A0A7W2EIJ6_9BURK</name>
<proteinExistence type="predicted"/>
<dbReference type="InterPro" id="IPR013114">
    <property type="entry name" value="FabA_FabZ"/>
</dbReference>
<dbReference type="Proteomes" id="UP000566711">
    <property type="component" value="Unassembled WGS sequence"/>
</dbReference>
<dbReference type="Pfam" id="PF22817">
    <property type="entry name" value="ApeP-like"/>
    <property type="match status" value="1"/>
</dbReference>
<comment type="caution">
    <text evidence="2">The sequence shown here is derived from an EMBL/GenBank/DDBJ whole genome shotgun (WGS) entry which is preliminary data.</text>
</comment>
<dbReference type="SUPFAM" id="SSF54637">
    <property type="entry name" value="Thioesterase/thiol ester dehydrase-isomerase"/>
    <property type="match status" value="1"/>
</dbReference>
<gene>
    <name evidence="2" type="ORF">H3H36_14500</name>
</gene>
<keyword evidence="3" id="KW-1185">Reference proteome</keyword>
<dbReference type="GO" id="GO:0016829">
    <property type="term" value="F:lyase activity"/>
    <property type="evidence" value="ECO:0007669"/>
    <property type="project" value="UniProtKB-KW"/>
</dbReference>
<dbReference type="PANTHER" id="PTHR30272">
    <property type="entry name" value="3-HYDROXYACYL-[ACYL-CARRIER-PROTEIN] DEHYDRATASE"/>
    <property type="match status" value="1"/>
</dbReference>
<sequence>MRMENLPQTLDYHQIVRLVPYRSPWLLLDRVLRWDDKHIVVQKAISGADPMMAAHLSDGPSIMPGVLYIELVGQAAMLLGVLTGARQDAPGAAPAEHATDVLARCKGEFISPAYIGEVITAEVTISDKIAGKTIYDGIVKAGERLVCKVSGIGATLSPSVVAQPAAAG</sequence>
<dbReference type="PANTHER" id="PTHR30272:SF1">
    <property type="entry name" value="3-HYDROXYACYL-[ACYL-CARRIER-PROTEIN] DEHYDRATASE"/>
    <property type="match status" value="1"/>
</dbReference>
<accession>A0A7W2EIJ6</accession>
<reference evidence="2 3" key="1">
    <citation type="submission" date="2020-07" db="EMBL/GenBank/DDBJ databases">
        <title>Novel species isolated from subtropical streams in China.</title>
        <authorList>
            <person name="Lu H."/>
        </authorList>
    </citation>
    <scope>NUCLEOTIDE SEQUENCE [LARGE SCALE GENOMIC DNA]</scope>
    <source>
        <strain evidence="2 3">FT3S</strain>
    </source>
</reference>
<organism evidence="2 3">
    <name type="scientific">Rugamonas fusca</name>
    <dbReference type="NCBI Taxonomy" id="2758568"/>
    <lineage>
        <taxon>Bacteria</taxon>
        <taxon>Pseudomonadati</taxon>
        <taxon>Pseudomonadota</taxon>
        <taxon>Betaproteobacteria</taxon>
        <taxon>Burkholderiales</taxon>
        <taxon>Oxalobacteraceae</taxon>
        <taxon>Telluria group</taxon>
        <taxon>Rugamonas</taxon>
    </lineage>
</organism>
<dbReference type="InterPro" id="IPR016776">
    <property type="entry name" value="ApeP-like_dehydratase"/>
</dbReference>
<evidence type="ECO:0000313" key="3">
    <source>
        <dbReference type="Proteomes" id="UP000566711"/>
    </source>
</evidence>
<protein>
    <recommendedName>
        <fullName evidence="4">3-hydroxyacyl-[acyl-carrier-protein] dehydratase</fullName>
    </recommendedName>
</protein>
<dbReference type="Gene3D" id="3.10.129.10">
    <property type="entry name" value="Hotdog Thioesterase"/>
    <property type="match status" value="1"/>
</dbReference>
<dbReference type="AlphaFoldDB" id="A0A7W2EIJ6"/>
<evidence type="ECO:0000313" key="2">
    <source>
        <dbReference type="EMBL" id="MBA5606564.1"/>
    </source>
</evidence>
<evidence type="ECO:0008006" key="4">
    <source>
        <dbReference type="Google" id="ProtNLM"/>
    </source>
</evidence>